<feature type="transmembrane region" description="Helical" evidence="1">
    <location>
        <begin position="111"/>
        <end position="133"/>
    </location>
</feature>
<accession>A0A1Y6J306</accession>
<protein>
    <submittedName>
        <fullName evidence="2">DUF2975 domain-containing protein</fullName>
    </submittedName>
</protein>
<evidence type="ECO:0000256" key="1">
    <source>
        <dbReference type="SAM" id="Phobius"/>
    </source>
</evidence>
<name>A0A1Y6J306_9VIBR</name>
<dbReference type="EMBL" id="JAWRCO010000001">
    <property type="protein sequence ID" value="MDW6002410.1"/>
    <property type="molecule type" value="Genomic_DNA"/>
</dbReference>
<evidence type="ECO:0000313" key="4">
    <source>
        <dbReference type="Proteomes" id="UP000196125"/>
    </source>
</evidence>
<dbReference type="Proteomes" id="UP001283366">
    <property type="component" value="Unassembled WGS sequence"/>
</dbReference>
<dbReference type="InterPro" id="IPR021354">
    <property type="entry name" value="DUF2975"/>
</dbReference>
<evidence type="ECO:0000313" key="5">
    <source>
        <dbReference type="Proteomes" id="UP001283366"/>
    </source>
</evidence>
<dbReference type="EMBL" id="FXXI01000012">
    <property type="protein sequence ID" value="SMS02693.1"/>
    <property type="molecule type" value="Genomic_DNA"/>
</dbReference>
<feature type="transmembrane region" description="Helical" evidence="1">
    <location>
        <begin position="20"/>
        <end position="45"/>
    </location>
</feature>
<dbReference type="Pfam" id="PF11188">
    <property type="entry name" value="DUF2975"/>
    <property type="match status" value="1"/>
</dbReference>
<dbReference type="RefSeq" id="WP_087482703.1">
    <property type="nucleotide sequence ID" value="NZ_AP024883.1"/>
</dbReference>
<keyword evidence="1" id="KW-0812">Transmembrane</keyword>
<dbReference type="Proteomes" id="UP000196125">
    <property type="component" value="Unassembled WGS sequence"/>
</dbReference>
<dbReference type="AlphaFoldDB" id="A0A1Y6J306"/>
<evidence type="ECO:0000313" key="2">
    <source>
        <dbReference type="EMBL" id="MDW6002410.1"/>
    </source>
</evidence>
<gene>
    <name evidence="2" type="ORF">SBX37_05960</name>
    <name evidence="3" type="ORF">VIM7927_04028</name>
</gene>
<reference evidence="3 4" key="1">
    <citation type="submission" date="2017-05" db="EMBL/GenBank/DDBJ databases">
        <authorList>
            <person name="Song R."/>
            <person name="Chenine A.L."/>
            <person name="Ruprecht R.M."/>
        </authorList>
    </citation>
    <scope>NUCLEOTIDE SEQUENCE [LARGE SCALE GENOMIC DNA]</scope>
    <source>
        <strain evidence="3 4">CECT 7927</strain>
    </source>
</reference>
<keyword evidence="5" id="KW-1185">Reference proteome</keyword>
<keyword evidence="1" id="KW-0472">Membrane</keyword>
<sequence>MTSPTDETSKIQRIALWLNLLIWAAAIFALIETGFFFFSDIPITLYLQGELWTKEFSSFAMQDQLVLFGLLSIEKVLWLGILYQFWRLCRFYRNNQVFTVQNAYCFMKTGWLLLGICLSEVALIPLVGGYLYYRQILPQMPDLQYALIFNVDYLVPGLFFWLIAKIMEQAALMQEEADLTI</sequence>
<dbReference type="OrthoDB" id="7062729at2"/>
<organism evidence="3 4">
    <name type="scientific">Vibrio mangrovi</name>
    <dbReference type="NCBI Taxonomy" id="474394"/>
    <lineage>
        <taxon>Bacteria</taxon>
        <taxon>Pseudomonadati</taxon>
        <taxon>Pseudomonadota</taxon>
        <taxon>Gammaproteobacteria</taxon>
        <taxon>Vibrionales</taxon>
        <taxon>Vibrionaceae</taxon>
        <taxon>Vibrio</taxon>
    </lineage>
</organism>
<keyword evidence="1" id="KW-1133">Transmembrane helix</keyword>
<proteinExistence type="predicted"/>
<reference evidence="2 5" key="2">
    <citation type="submission" date="2023-11" db="EMBL/GenBank/DDBJ databases">
        <title>Plant-associative lifestyle of Vibrio porteresiae and its evolutionary dynamics.</title>
        <authorList>
            <person name="Rameshkumar N."/>
            <person name="Kirti K."/>
        </authorList>
    </citation>
    <scope>NUCLEOTIDE SEQUENCE [LARGE SCALE GENOMIC DNA]</scope>
    <source>
        <strain evidence="2 5">MSSRF38</strain>
    </source>
</reference>
<evidence type="ECO:0000313" key="3">
    <source>
        <dbReference type="EMBL" id="SMS02693.1"/>
    </source>
</evidence>
<feature type="transmembrane region" description="Helical" evidence="1">
    <location>
        <begin position="65"/>
        <end position="86"/>
    </location>
</feature>
<feature type="transmembrane region" description="Helical" evidence="1">
    <location>
        <begin position="145"/>
        <end position="164"/>
    </location>
</feature>